<dbReference type="Proteomes" id="UP001228905">
    <property type="component" value="Unassembled WGS sequence"/>
</dbReference>
<protein>
    <submittedName>
        <fullName evidence="1">Uncharacterized protein YdeI (YjbR/CyaY-like superfamily)</fullName>
    </submittedName>
</protein>
<reference evidence="1 2" key="1">
    <citation type="submission" date="2023-07" db="EMBL/GenBank/DDBJ databases">
        <title>Genomic Encyclopedia of Type Strains, Phase IV (KMG-IV): sequencing the most valuable type-strain genomes for metagenomic binning, comparative biology and taxonomic classification.</title>
        <authorList>
            <person name="Goeker M."/>
        </authorList>
    </citation>
    <scope>NUCLEOTIDE SEQUENCE [LARGE SCALE GENOMIC DNA]</scope>
    <source>
        <strain evidence="1 2">DSM 18695</strain>
    </source>
</reference>
<name>A0ABU0IY67_9CAUL</name>
<dbReference type="EMBL" id="JAUSVS010000017">
    <property type="protein sequence ID" value="MDQ0466940.1"/>
    <property type="molecule type" value="Genomic_DNA"/>
</dbReference>
<comment type="caution">
    <text evidence="1">The sequence shown here is derived from an EMBL/GenBank/DDBJ whole genome shotgun (WGS) entry which is preliminary data.</text>
</comment>
<proteinExistence type="predicted"/>
<dbReference type="Pfam" id="PF13376">
    <property type="entry name" value="OmdA"/>
    <property type="match status" value="1"/>
</dbReference>
<keyword evidence="2" id="KW-1185">Reference proteome</keyword>
<evidence type="ECO:0000313" key="1">
    <source>
        <dbReference type="EMBL" id="MDQ0466940.1"/>
    </source>
</evidence>
<organism evidence="1 2">
    <name type="scientific">Caulobacter ginsengisoli</name>
    <dbReference type="NCBI Taxonomy" id="400775"/>
    <lineage>
        <taxon>Bacteria</taxon>
        <taxon>Pseudomonadati</taxon>
        <taxon>Pseudomonadota</taxon>
        <taxon>Alphaproteobacteria</taxon>
        <taxon>Caulobacterales</taxon>
        <taxon>Caulobacteraceae</taxon>
        <taxon>Caulobacter</taxon>
    </lineage>
</organism>
<accession>A0ABU0IY67</accession>
<evidence type="ECO:0000313" key="2">
    <source>
        <dbReference type="Proteomes" id="UP001228905"/>
    </source>
</evidence>
<gene>
    <name evidence="1" type="ORF">QO010_004737</name>
</gene>
<sequence>MADPTYFATAADFRAWLAEHHDKATELSVGFHKVGSGQPSMTWPESVDVALSYGWIDAVRHNIDETRYRIRFTRRRPGGRWSQRNIERMEALRKAGLMTPAGEAAFDYTPDDKRAYAYEAEHPELTAAETRAFKADRKAWDFFQSQPPGYRRQMLYRVVSAKRPDTRAQRLANLIDLSAQGRNLVAEERQKYRKP</sequence>
<dbReference type="RefSeq" id="WP_307353194.1">
    <property type="nucleotide sequence ID" value="NZ_JAUSVS010000017.1"/>
</dbReference>